<dbReference type="RefSeq" id="WP_092911253.1">
    <property type="nucleotide sequence ID" value="NZ_FOXB01000006.1"/>
</dbReference>
<dbReference type="SUPFAM" id="SSF109604">
    <property type="entry name" value="HD-domain/PDEase-like"/>
    <property type="match status" value="1"/>
</dbReference>
<keyword evidence="3" id="KW-1185">Reference proteome</keyword>
<accession>A0A1I5MKY1</accession>
<feature type="domain" description="HDOD" evidence="1">
    <location>
        <begin position="12"/>
        <end position="212"/>
    </location>
</feature>
<dbReference type="Gene3D" id="1.10.3210.10">
    <property type="entry name" value="Hypothetical protein af1432"/>
    <property type="match status" value="1"/>
</dbReference>
<gene>
    <name evidence="2" type="ORF">SAMN05216234_10649</name>
</gene>
<evidence type="ECO:0000313" key="2">
    <source>
        <dbReference type="EMBL" id="SFP10173.1"/>
    </source>
</evidence>
<organism evidence="2 3">
    <name type="scientific">Hydrogenimonas thermophila</name>
    <dbReference type="NCBI Taxonomy" id="223786"/>
    <lineage>
        <taxon>Bacteria</taxon>
        <taxon>Pseudomonadati</taxon>
        <taxon>Campylobacterota</taxon>
        <taxon>Epsilonproteobacteria</taxon>
        <taxon>Campylobacterales</taxon>
        <taxon>Hydrogenimonadaceae</taxon>
        <taxon>Hydrogenimonas</taxon>
    </lineage>
</organism>
<dbReference type="Proteomes" id="UP000199227">
    <property type="component" value="Unassembled WGS sequence"/>
</dbReference>
<reference evidence="2 3" key="1">
    <citation type="submission" date="2016-10" db="EMBL/GenBank/DDBJ databases">
        <authorList>
            <person name="de Groot N.N."/>
        </authorList>
    </citation>
    <scope>NUCLEOTIDE SEQUENCE [LARGE SCALE GENOMIC DNA]</scope>
    <source>
        <strain evidence="2 3">EP1-55-1</strain>
    </source>
</reference>
<sequence>MVEKIIKKIKSLPPLPESIQRVREICEDPEGTIKDLIPVVKQDPMFTADILKAANSPLYGFSRQITSIDQAVSLFGMGTIQGFAVSYAMRKNFPMDLSTYGISSNNFMTVSTMQNALTSLWGKSQVTAHNAEMVTLSLLMELGKLVAVIVLSEENKADEFQSEISKARTFNDILTIEKKFLSIPSEWIVALMFKHWKYNETMIDIMQNIVNPKKADDKIRKNTQILRVVKEALPLTSPLSEESIQAAYEKAEEYGLDSQNLKKAIESLKTS</sequence>
<evidence type="ECO:0000259" key="1">
    <source>
        <dbReference type="PROSITE" id="PS51833"/>
    </source>
</evidence>
<dbReference type="STRING" id="223786.SAMN05216234_10649"/>
<dbReference type="AlphaFoldDB" id="A0A1I5MKY1"/>
<dbReference type="Pfam" id="PF08668">
    <property type="entry name" value="HDOD"/>
    <property type="match status" value="1"/>
</dbReference>
<proteinExistence type="predicted"/>
<dbReference type="OrthoDB" id="9803649at2"/>
<dbReference type="EMBL" id="FOXB01000006">
    <property type="protein sequence ID" value="SFP10173.1"/>
    <property type="molecule type" value="Genomic_DNA"/>
</dbReference>
<evidence type="ECO:0000313" key="3">
    <source>
        <dbReference type="Proteomes" id="UP000199227"/>
    </source>
</evidence>
<dbReference type="PANTHER" id="PTHR33525:SF4">
    <property type="entry name" value="CYCLIC DI-GMP PHOSPHODIESTERASE CDGJ"/>
    <property type="match status" value="1"/>
</dbReference>
<dbReference type="PROSITE" id="PS51833">
    <property type="entry name" value="HDOD"/>
    <property type="match status" value="1"/>
</dbReference>
<dbReference type="PANTHER" id="PTHR33525">
    <property type="match status" value="1"/>
</dbReference>
<protein>
    <submittedName>
        <fullName evidence="2">HD-like signal output (HDOD) domain, no enzymatic activity</fullName>
    </submittedName>
</protein>
<dbReference type="InterPro" id="IPR013976">
    <property type="entry name" value="HDOD"/>
</dbReference>
<dbReference type="InterPro" id="IPR052340">
    <property type="entry name" value="RNase_Y/CdgJ"/>
</dbReference>
<name>A0A1I5MKY1_9BACT</name>